<keyword evidence="5 7" id="KW-0067">ATP-binding</keyword>
<evidence type="ECO:0000313" key="10">
    <source>
        <dbReference type="Proteomes" id="UP000244081"/>
    </source>
</evidence>
<dbReference type="Pfam" id="PF00749">
    <property type="entry name" value="tRNA-synt_1c"/>
    <property type="match status" value="2"/>
</dbReference>
<dbReference type="GO" id="GO:0006424">
    <property type="term" value="P:glutamyl-tRNA aminoacylation"/>
    <property type="evidence" value="ECO:0007669"/>
    <property type="project" value="TreeGrafter"/>
</dbReference>
<keyword evidence="2" id="KW-0479">Metal-binding</keyword>
<keyword evidence="3 7" id="KW-0547">Nucleotide-binding</keyword>
<evidence type="ECO:0000259" key="8">
    <source>
        <dbReference type="Pfam" id="PF00749"/>
    </source>
</evidence>
<evidence type="ECO:0000256" key="7">
    <source>
        <dbReference type="RuleBase" id="RU363037"/>
    </source>
</evidence>
<dbReference type="OrthoDB" id="9807503at2"/>
<evidence type="ECO:0000256" key="6">
    <source>
        <dbReference type="ARBA" id="ARBA00023146"/>
    </source>
</evidence>
<dbReference type="Gene3D" id="3.40.50.620">
    <property type="entry name" value="HUPs"/>
    <property type="match status" value="1"/>
</dbReference>
<dbReference type="NCBIfam" id="NF004315">
    <property type="entry name" value="PRK05710.1-4"/>
    <property type="match status" value="1"/>
</dbReference>
<evidence type="ECO:0000256" key="5">
    <source>
        <dbReference type="ARBA" id="ARBA00022840"/>
    </source>
</evidence>
<evidence type="ECO:0000256" key="2">
    <source>
        <dbReference type="ARBA" id="ARBA00022723"/>
    </source>
</evidence>
<dbReference type="InterPro" id="IPR000924">
    <property type="entry name" value="Glu/Gln-tRNA-synth"/>
</dbReference>
<keyword evidence="6 7" id="KW-0030">Aminoacyl-tRNA synthetase</keyword>
<gene>
    <name evidence="9" type="ORF">C8N35_1011365</name>
</gene>
<proteinExistence type="inferred from homology"/>
<dbReference type="GO" id="GO:0005524">
    <property type="term" value="F:ATP binding"/>
    <property type="evidence" value="ECO:0007669"/>
    <property type="project" value="UniProtKB-KW"/>
</dbReference>
<keyword evidence="10" id="KW-1185">Reference proteome</keyword>
<dbReference type="PANTHER" id="PTHR43311:SF1">
    <property type="entry name" value="GLUTAMYL-Q TRNA(ASP) SYNTHETASE"/>
    <property type="match status" value="1"/>
</dbReference>
<evidence type="ECO:0000256" key="1">
    <source>
        <dbReference type="ARBA" id="ARBA00022598"/>
    </source>
</evidence>
<reference evidence="9 10" key="1">
    <citation type="submission" date="2018-04" db="EMBL/GenBank/DDBJ databases">
        <title>Genomic Encyclopedia of Archaeal and Bacterial Type Strains, Phase II (KMG-II): from individual species to whole genera.</title>
        <authorList>
            <person name="Goeker M."/>
        </authorList>
    </citation>
    <scope>NUCLEOTIDE SEQUENCE [LARGE SCALE GENOMIC DNA]</scope>
    <source>
        <strain evidence="9 10">DSM 23382</strain>
    </source>
</reference>
<keyword evidence="4" id="KW-0862">Zinc</keyword>
<organism evidence="9 10">
    <name type="scientific">Breoghania corrubedonensis</name>
    <dbReference type="NCBI Taxonomy" id="665038"/>
    <lineage>
        <taxon>Bacteria</taxon>
        <taxon>Pseudomonadati</taxon>
        <taxon>Pseudomonadota</taxon>
        <taxon>Alphaproteobacteria</taxon>
        <taxon>Hyphomicrobiales</taxon>
        <taxon>Stappiaceae</taxon>
        <taxon>Breoghania</taxon>
    </lineage>
</organism>
<dbReference type="RefSeq" id="WP_107988763.1">
    <property type="nucleotide sequence ID" value="NZ_QAYG01000001.1"/>
</dbReference>
<comment type="similarity">
    <text evidence="7">Belongs to the class-I aminoacyl-tRNA synthetase family.</text>
</comment>
<dbReference type="InterPro" id="IPR001412">
    <property type="entry name" value="aa-tRNA-synth_I_CS"/>
</dbReference>
<dbReference type="AlphaFoldDB" id="A0A2T5VHU3"/>
<sequence>MTKRPILRFAPSPNGLLHLGHAYSALLNQAHAERAEGRLLLRMEDIDTTRCRTEYEDAICRDLSWLGLEWKEPVRRQSEHFDAYGEALRRLDEMNLIRRSVASRREIREAAAKAAATGKPWPRDPDGGPLFPGDEAILEPAEIRRRLGREPQAMRLDTAAALAHLGEAPRWHETGSGHGEEIVSDPLAWGDVVLARKETPTSYHLSVVVDDALQGISEVVRGRDLYNATAIHRLLQELLGLPVPAYHHHRLVLDPAGRKLSKSVASTSIAELRERGATPSDIRLMVGFADGGLSDLILGG</sequence>
<dbReference type="GO" id="GO:0005829">
    <property type="term" value="C:cytosol"/>
    <property type="evidence" value="ECO:0007669"/>
    <property type="project" value="TreeGrafter"/>
</dbReference>
<dbReference type="EMBL" id="QAYG01000001">
    <property type="protein sequence ID" value="PTW63314.1"/>
    <property type="molecule type" value="Genomic_DNA"/>
</dbReference>
<dbReference type="InterPro" id="IPR014729">
    <property type="entry name" value="Rossmann-like_a/b/a_fold"/>
</dbReference>
<dbReference type="GO" id="GO:0004818">
    <property type="term" value="F:glutamate-tRNA ligase activity"/>
    <property type="evidence" value="ECO:0007669"/>
    <property type="project" value="TreeGrafter"/>
</dbReference>
<evidence type="ECO:0000256" key="4">
    <source>
        <dbReference type="ARBA" id="ARBA00022833"/>
    </source>
</evidence>
<protein>
    <submittedName>
        <fullName evidence="9">Glutamyl-Q tRNA(Asp) synthetase</fullName>
    </submittedName>
</protein>
<dbReference type="PROSITE" id="PS00178">
    <property type="entry name" value="AA_TRNA_LIGASE_I"/>
    <property type="match status" value="1"/>
</dbReference>
<dbReference type="InterPro" id="IPR049940">
    <property type="entry name" value="GluQ/Sye"/>
</dbReference>
<dbReference type="SUPFAM" id="SSF52374">
    <property type="entry name" value="Nucleotidylyl transferase"/>
    <property type="match status" value="1"/>
</dbReference>
<comment type="caution">
    <text evidence="9">The sequence shown here is derived from an EMBL/GenBank/DDBJ whole genome shotgun (WGS) entry which is preliminary data.</text>
</comment>
<keyword evidence="1 7" id="KW-0436">Ligase</keyword>
<dbReference type="Proteomes" id="UP000244081">
    <property type="component" value="Unassembled WGS sequence"/>
</dbReference>
<feature type="domain" description="Glutamyl/glutaminyl-tRNA synthetase class Ib catalytic" evidence="8">
    <location>
        <begin position="8"/>
        <end position="121"/>
    </location>
</feature>
<keyword evidence="7" id="KW-0648">Protein biosynthesis</keyword>
<evidence type="ECO:0000256" key="3">
    <source>
        <dbReference type="ARBA" id="ARBA00022741"/>
    </source>
</evidence>
<evidence type="ECO:0000313" key="9">
    <source>
        <dbReference type="EMBL" id="PTW63314.1"/>
    </source>
</evidence>
<dbReference type="InterPro" id="IPR020058">
    <property type="entry name" value="Glu/Gln-tRNA-synth_Ib_cat-dom"/>
</dbReference>
<name>A0A2T5VHU3_9HYPH</name>
<accession>A0A2T5VHU3</accession>
<dbReference type="PRINTS" id="PR00987">
    <property type="entry name" value="TRNASYNTHGLU"/>
</dbReference>
<feature type="domain" description="Glutamyl/glutaminyl-tRNA synthetase class Ib catalytic" evidence="8">
    <location>
        <begin position="188"/>
        <end position="279"/>
    </location>
</feature>
<dbReference type="PANTHER" id="PTHR43311">
    <property type="entry name" value="GLUTAMATE--TRNA LIGASE"/>
    <property type="match status" value="1"/>
</dbReference>